<dbReference type="AlphaFoldDB" id="A0A6J5WM17"/>
<keyword evidence="3" id="KW-0050">Antiport</keyword>
<dbReference type="GO" id="GO:2000377">
    <property type="term" value="P:regulation of reactive oxygen species metabolic process"/>
    <property type="evidence" value="ECO:0007669"/>
    <property type="project" value="UniProtKB-ARBA"/>
</dbReference>
<feature type="region of interest" description="Disordered" evidence="20">
    <location>
        <begin position="1115"/>
        <end position="1135"/>
    </location>
</feature>
<dbReference type="Gene3D" id="3.40.50.720">
    <property type="entry name" value="NAD(P)-binding Rossmann-like Domain"/>
    <property type="match status" value="1"/>
</dbReference>
<name>A0A6J5WM17_PRUAR</name>
<sequence>MPLSCSFGNVVKGSRAVWWSRCQSNDSLAYVNGNGRNVEYVEGHDESSGVGSVHGAELSGSKEEDGHEEQKEGSEAPILNEMRELLQNAMKELEAARLNSTMFEEKAQKISEAAISLQDEAANAWNSVNSTLDTIQEIVNEECVAKEGVQKATMALSLAEARLQVALESLEVAKRGTDSPEILQESDGEHDCEAEEKALLVAQEDIKECQANLANCEVELRRLQSKKEELQKEVDRLNEAAEKAQLNALKAEEDVTNIMLLAEQAVAFELEAAQHVNDAEISLQKAEKSLSTSIADTTENNQGQVLSDDATLEEEEKVVQGSSAEIIVERDRDVAVDGDLLAVKPLPDSSSDKISLSFEDANQSVDLSDHENGKLNLDSLKEAEVEADKSKNVVQTKKQETQKDLPRESSPSNAPKTLLKKSSRFFSASFFSSADGTPTSVFQGLMEYARKQWPKLVVGIFLFGVGLTFYTNRAERAAQLIQQPEVMTTSIEEVSSSTKPLVRELQKLPRRIKKLIDMLPHQEVNEEEASLFDMLRLLLASVIFVPVFQRIPGGSPVLGYLAAGILIGPYGLSIIRHVHGTKAIAEFGVVFLLFNIGLELSVERLSSMKKYVFGLGSAQVLVTAIVVGVVAHYVCGLPGPAAIVIGNGLALSSTAVVLQVLQERGESTSRHGRATFSVLLFQDLAVVVLLILIPLISPNSSKGGIGFQAIAEALGLAAVKAAVAITAIIAGGRLLLRPIYRQIAENQNAEIFSANTLLVILGTSLLTARAGLSMALGAFLAGLLLAETEFSLQVESDIAPYRGLLLGLFFMTVGMSIDPKLLVSNFPVIAGTLGLLIGGKSLLVVLIGKIFGVSIISAIRVGLLLAPGGEFAFVAFGEAVNQGIMSPQLSSLLFLVVGISMAITPWLAAGGQLIASRFEVHDVRSLLPVESETDDLQGHIIICGFGRVGQIIAQLLSERLIPFVALDVRSDRVAVGRSLDVPVYFGDAGSREVLHKVGAERACAAAITLDSPGANYRTVWALSKYFPNVKTFVRAHDVDHGLNLEKAGATAVVPETLEPSLQLAAAVLAQAKLPMSEIAATINEYRSRHLAELTELCETSGSSLGYGFSRMMSKPKPLSPDSMDENQFTEGTLAI</sequence>
<dbReference type="EMBL" id="CAEKKB010000002">
    <property type="protein sequence ID" value="CAB4300324.1"/>
    <property type="molecule type" value="Genomic_DNA"/>
</dbReference>
<feature type="region of interest" description="Disordered" evidence="20">
    <location>
        <begin position="294"/>
        <end position="316"/>
    </location>
</feature>
<feature type="transmembrane region" description="Helical" evidence="21">
    <location>
        <begin position="673"/>
        <end position="696"/>
    </location>
</feature>
<keyword evidence="15" id="KW-0406">Ion transport</keyword>
<keyword evidence="4" id="KW-0150">Chloroplast</keyword>
<evidence type="ECO:0000256" key="20">
    <source>
        <dbReference type="SAM" id="MobiDB-lite"/>
    </source>
</evidence>
<feature type="compositionally biased region" description="Polar residues" evidence="20">
    <location>
        <begin position="294"/>
        <end position="305"/>
    </location>
</feature>
<evidence type="ECO:0000313" key="23">
    <source>
        <dbReference type="EMBL" id="CAB4300324.1"/>
    </source>
</evidence>
<dbReference type="InterPro" id="IPR003148">
    <property type="entry name" value="RCK_N"/>
</dbReference>
<keyword evidence="16 21" id="KW-0472">Membrane</keyword>
<dbReference type="GO" id="GO:0010109">
    <property type="term" value="P:regulation of photosynthesis"/>
    <property type="evidence" value="ECO:0007669"/>
    <property type="project" value="UniProtKB-ARBA"/>
</dbReference>
<dbReference type="Proteomes" id="UP000507245">
    <property type="component" value="Unassembled WGS sequence"/>
</dbReference>
<feature type="compositionally biased region" description="Basic and acidic residues" evidence="20">
    <location>
        <begin position="60"/>
        <end position="74"/>
    </location>
</feature>
<evidence type="ECO:0000256" key="21">
    <source>
        <dbReference type="SAM" id="Phobius"/>
    </source>
</evidence>
<evidence type="ECO:0000256" key="8">
    <source>
        <dbReference type="ARBA" id="ARBA00022692"/>
    </source>
</evidence>
<dbReference type="GO" id="GO:0140899">
    <property type="term" value="P:plastid gene expression"/>
    <property type="evidence" value="ECO:0007669"/>
    <property type="project" value="UniProtKB-ARBA"/>
</dbReference>
<evidence type="ECO:0000256" key="13">
    <source>
        <dbReference type="ARBA" id="ARBA00022990"/>
    </source>
</evidence>
<keyword evidence="7" id="KW-0938">Abscisic acid signaling pathway</keyword>
<keyword evidence="10" id="KW-0809">Transit peptide</keyword>
<dbReference type="GO" id="GO:2001057">
    <property type="term" value="P:reactive nitrogen species metabolic process"/>
    <property type="evidence" value="ECO:0007669"/>
    <property type="project" value="UniProtKB-ARBA"/>
</dbReference>
<evidence type="ECO:0000256" key="6">
    <source>
        <dbReference type="ARBA" id="ARBA00022640"/>
    </source>
</evidence>
<feature type="compositionally biased region" description="Polar residues" evidence="20">
    <location>
        <begin position="1125"/>
        <end position="1135"/>
    </location>
</feature>
<dbReference type="FunFam" id="1.20.1530.20:FF:000007">
    <property type="entry name" value="K(+) efflux antiporter 2 chloroplastic"/>
    <property type="match status" value="1"/>
</dbReference>
<dbReference type="PANTHER" id="PTHR46157">
    <property type="entry name" value="K(+) EFFLUX ANTIPORTER 3, CHLOROPLASTIC"/>
    <property type="match status" value="1"/>
</dbReference>
<dbReference type="InterPro" id="IPR036291">
    <property type="entry name" value="NAD(P)-bd_dom_sf"/>
</dbReference>
<evidence type="ECO:0000256" key="14">
    <source>
        <dbReference type="ARBA" id="ARBA00023054"/>
    </source>
</evidence>
<keyword evidence="9" id="KW-1001">Plastid inner membrane</keyword>
<evidence type="ECO:0000313" key="24">
    <source>
        <dbReference type="Proteomes" id="UP000507245"/>
    </source>
</evidence>
<evidence type="ECO:0000256" key="12">
    <source>
        <dbReference type="ARBA" id="ARBA00022989"/>
    </source>
</evidence>
<feature type="transmembrane region" description="Helical" evidence="21">
    <location>
        <begin position="640"/>
        <end position="661"/>
    </location>
</feature>
<evidence type="ECO:0000256" key="7">
    <source>
        <dbReference type="ARBA" id="ARBA00022682"/>
    </source>
</evidence>
<evidence type="ECO:0000256" key="9">
    <source>
        <dbReference type="ARBA" id="ARBA00022780"/>
    </source>
</evidence>
<comment type="similarity">
    <text evidence="18">Belongs to the monovalent cation:proton antiporter 2 (CPA2) transporter (TC 2.A.37) family. KEA (TC 2.A.37.1) subfamily.</text>
</comment>
<dbReference type="GO" id="GO:1900069">
    <property type="term" value="P:regulation of cellular hyperosmotic salinity response"/>
    <property type="evidence" value="ECO:0007669"/>
    <property type="project" value="UniProtKB-ARBA"/>
</dbReference>
<evidence type="ECO:0000256" key="5">
    <source>
        <dbReference type="ARBA" id="ARBA00022538"/>
    </source>
</evidence>
<keyword evidence="24" id="KW-1185">Reference proteome</keyword>
<dbReference type="OrthoDB" id="4834at2759"/>
<evidence type="ECO:0000256" key="19">
    <source>
        <dbReference type="SAM" id="Coils"/>
    </source>
</evidence>
<protein>
    <recommendedName>
        <fullName evidence="22">RCK N-terminal domain-containing protein</fullName>
    </recommendedName>
</protein>
<keyword evidence="5" id="KW-0633">Potassium transport</keyword>
<feature type="transmembrane region" description="Helical" evidence="21">
    <location>
        <begin position="612"/>
        <end position="634"/>
    </location>
</feature>
<feature type="region of interest" description="Disordered" evidence="20">
    <location>
        <begin position="386"/>
        <end position="417"/>
    </location>
</feature>
<dbReference type="PANTHER" id="PTHR46157:SF2">
    <property type="entry name" value="K(+) EFFLUX ANTIPORTER 1, CHLOROPLASTIC-RELATED"/>
    <property type="match status" value="1"/>
</dbReference>
<dbReference type="InterPro" id="IPR038770">
    <property type="entry name" value="Na+/solute_symporter_sf"/>
</dbReference>
<evidence type="ECO:0000256" key="18">
    <source>
        <dbReference type="ARBA" id="ARBA00061484"/>
    </source>
</evidence>
<dbReference type="NCBIfam" id="TIGR00932">
    <property type="entry name" value="2a37"/>
    <property type="match status" value="1"/>
</dbReference>
<evidence type="ECO:0000256" key="11">
    <source>
        <dbReference type="ARBA" id="ARBA00022958"/>
    </source>
</evidence>
<feature type="transmembrane region" description="Helical" evidence="21">
    <location>
        <begin position="857"/>
        <end position="877"/>
    </location>
</feature>
<keyword evidence="2" id="KW-0813">Transport</keyword>
<dbReference type="GO" id="GO:0015386">
    <property type="term" value="F:potassium:proton antiporter activity"/>
    <property type="evidence" value="ECO:0007669"/>
    <property type="project" value="UniProtKB-ARBA"/>
</dbReference>
<evidence type="ECO:0000256" key="15">
    <source>
        <dbReference type="ARBA" id="ARBA00023065"/>
    </source>
</evidence>
<dbReference type="InterPro" id="IPR004771">
    <property type="entry name" value="K/H_exchanger"/>
</dbReference>
<dbReference type="Gene3D" id="1.20.1530.20">
    <property type="match status" value="1"/>
</dbReference>
<feature type="domain" description="RCK N-terminal" evidence="22">
    <location>
        <begin position="937"/>
        <end position="1054"/>
    </location>
</feature>
<evidence type="ECO:0000256" key="16">
    <source>
        <dbReference type="ARBA" id="ARBA00023136"/>
    </source>
</evidence>
<feature type="region of interest" description="Disordered" evidence="20">
    <location>
        <begin position="42"/>
        <end position="78"/>
    </location>
</feature>
<dbReference type="GO" id="GO:0009744">
    <property type="term" value="P:response to sucrose"/>
    <property type="evidence" value="ECO:0007669"/>
    <property type="project" value="UniProtKB-ARBA"/>
</dbReference>
<comment type="catalytic activity">
    <reaction evidence="17">
        <text>K(+)(in) + H(+)(out) = K(+)(out) + H(+)(in)</text>
        <dbReference type="Rhea" id="RHEA:29467"/>
        <dbReference type="ChEBI" id="CHEBI:15378"/>
        <dbReference type="ChEBI" id="CHEBI:29103"/>
    </reaction>
</comment>
<feature type="transmembrane region" description="Helical" evidence="21">
    <location>
        <begin position="889"/>
        <end position="908"/>
    </location>
</feature>
<dbReference type="PROSITE" id="PS51201">
    <property type="entry name" value="RCK_N"/>
    <property type="match status" value="1"/>
</dbReference>
<dbReference type="GO" id="GO:0019722">
    <property type="term" value="P:calcium-mediated signaling"/>
    <property type="evidence" value="ECO:0007669"/>
    <property type="project" value="UniProtKB-ARBA"/>
</dbReference>
<evidence type="ECO:0000256" key="2">
    <source>
        <dbReference type="ARBA" id="ARBA00022448"/>
    </source>
</evidence>
<evidence type="ECO:0000256" key="10">
    <source>
        <dbReference type="ARBA" id="ARBA00022946"/>
    </source>
</evidence>
<accession>A0A6J5WM17</accession>
<feature type="transmembrane region" description="Helical" evidence="21">
    <location>
        <begin position="829"/>
        <end position="851"/>
    </location>
</feature>
<dbReference type="GO" id="GO:0080022">
    <property type="term" value="P:primary root development"/>
    <property type="evidence" value="ECO:0007669"/>
    <property type="project" value="UniProtKB-ARBA"/>
</dbReference>
<evidence type="ECO:0000259" key="22">
    <source>
        <dbReference type="PROSITE" id="PS51201"/>
    </source>
</evidence>
<feature type="transmembrane region" description="Helical" evidence="21">
    <location>
        <begin position="757"/>
        <end position="786"/>
    </location>
</feature>
<dbReference type="GO" id="GO:0009706">
    <property type="term" value="C:chloroplast inner membrane"/>
    <property type="evidence" value="ECO:0007669"/>
    <property type="project" value="UniProtKB-SubCell"/>
</dbReference>
<dbReference type="GO" id="GO:1900140">
    <property type="term" value="P:regulation of seedling development"/>
    <property type="evidence" value="ECO:0007669"/>
    <property type="project" value="UniProtKB-ARBA"/>
</dbReference>
<keyword evidence="11" id="KW-0630">Potassium</keyword>
<evidence type="ECO:0000256" key="3">
    <source>
        <dbReference type="ARBA" id="ARBA00022449"/>
    </source>
</evidence>
<feature type="compositionally biased region" description="Basic and acidic residues" evidence="20">
    <location>
        <begin position="386"/>
        <end position="407"/>
    </location>
</feature>
<dbReference type="GO" id="GO:0009646">
    <property type="term" value="P:response to absence of light"/>
    <property type="evidence" value="ECO:0007669"/>
    <property type="project" value="UniProtKB-ARBA"/>
</dbReference>
<feature type="transmembrane region" description="Helical" evidence="21">
    <location>
        <begin position="798"/>
        <end position="817"/>
    </location>
</feature>
<comment type="subcellular location">
    <subcellularLocation>
        <location evidence="1">Plastid</location>
        <location evidence="1">Chloroplast inner membrane</location>
        <topology evidence="1">Multi-pass membrane protein</topology>
    </subcellularLocation>
</comment>
<dbReference type="Pfam" id="PF02254">
    <property type="entry name" value="TrkA_N"/>
    <property type="match status" value="1"/>
</dbReference>
<organism evidence="23 24">
    <name type="scientific">Prunus armeniaca</name>
    <name type="common">Apricot</name>
    <name type="synonym">Armeniaca vulgaris</name>
    <dbReference type="NCBI Taxonomy" id="36596"/>
    <lineage>
        <taxon>Eukaryota</taxon>
        <taxon>Viridiplantae</taxon>
        <taxon>Streptophyta</taxon>
        <taxon>Embryophyta</taxon>
        <taxon>Tracheophyta</taxon>
        <taxon>Spermatophyta</taxon>
        <taxon>Magnoliopsida</taxon>
        <taxon>eudicotyledons</taxon>
        <taxon>Gunneridae</taxon>
        <taxon>Pentapetalae</taxon>
        <taxon>rosids</taxon>
        <taxon>fabids</taxon>
        <taxon>Rosales</taxon>
        <taxon>Rosaceae</taxon>
        <taxon>Amygdaloideae</taxon>
        <taxon>Amygdaleae</taxon>
        <taxon>Prunus</taxon>
    </lineage>
</organism>
<feature type="coiled-coil region" evidence="19">
    <location>
        <begin position="192"/>
        <end position="254"/>
    </location>
</feature>
<evidence type="ECO:0000256" key="1">
    <source>
        <dbReference type="ARBA" id="ARBA00004478"/>
    </source>
</evidence>
<dbReference type="GO" id="GO:0042794">
    <property type="term" value="P:plastid rRNA transcription"/>
    <property type="evidence" value="ECO:0007669"/>
    <property type="project" value="UniProtKB-ARBA"/>
</dbReference>
<keyword evidence="12 21" id="KW-1133">Transmembrane helix</keyword>
<dbReference type="GO" id="GO:0009738">
    <property type="term" value="P:abscisic acid-activated signaling pathway"/>
    <property type="evidence" value="ECO:0007669"/>
    <property type="project" value="UniProtKB-KW"/>
</dbReference>
<feature type="transmembrane region" description="Helical" evidence="21">
    <location>
        <begin position="716"/>
        <end position="736"/>
    </location>
</feature>
<feature type="transmembrane region" description="Helical" evidence="21">
    <location>
        <begin position="557"/>
        <end position="577"/>
    </location>
</feature>
<keyword evidence="13" id="KW-0007">Acetylation</keyword>
<dbReference type="SUPFAM" id="SSF51735">
    <property type="entry name" value="NAD(P)-binding Rossmann-fold domains"/>
    <property type="match status" value="1"/>
</dbReference>
<dbReference type="Pfam" id="PF00999">
    <property type="entry name" value="Na_H_Exchanger"/>
    <property type="match status" value="1"/>
</dbReference>
<gene>
    <name evidence="23" type="ORF">ORAREDHAP_LOCUS15338</name>
</gene>
<keyword evidence="8 21" id="KW-0812">Transmembrane</keyword>
<reference evidence="24" key="1">
    <citation type="journal article" date="2020" name="Genome Biol.">
        <title>Gamete binning: chromosome-level and haplotype-resolved genome assembly enabled by high-throughput single-cell sequencing of gamete genomes.</title>
        <authorList>
            <person name="Campoy J.A."/>
            <person name="Sun H."/>
            <person name="Goel M."/>
            <person name="Jiao W.-B."/>
            <person name="Folz-Donahue K."/>
            <person name="Wang N."/>
            <person name="Rubio M."/>
            <person name="Liu C."/>
            <person name="Kukat C."/>
            <person name="Ruiz D."/>
            <person name="Huettel B."/>
            <person name="Schneeberger K."/>
        </authorList>
    </citation>
    <scope>NUCLEOTIDE SEQUENCE [LARGE SCALE GENOMIC DNA]</scope>
    <source>
        <strain evidence="24">cv. Rojo Pasion</strain>
    </source>
</reference>
<dbReference type="GO" id="GO:2000070">
    <property type="term" value="P:regulation of response to water deprivation"/>
    <property type="evidence" value="ECO:0007669"/>
    <property type="project" value="UniProtKB-ARBA"/>
</dbReference>
<keyword evidence="14 19" id="KW-0175">Coiled coil</keyword>
<dbReference type="GO" id="GO:0006885">
    <property type="term" value="P:regulation of pH"/>
    <property type="evidence" value="ECO:0007669"/>
    <property type="project" value="UniProtKB-ARBA"/>
</dbReference>
<proteinExistence type="inferred from homology"/>
<keyword evidence="6" id="KW-0934">Plastid</keyword>
<evidence type="ECO:0000256" key="17">
    <source>
        <dbReference type="ARBA" id="ARBA00047912"/>
    </source>
</evidence>
<evidence type="ECO:0000256" key="4">
    <source>
        <dbReference type="ARBA" id="ARBA00022528"/>
    </source>
</evidence>
<dbReference type="FunFam" id="3.40.50.720:FF:000134">
    <property type="entry name" value="K(+) efflux antiporter 2 chloroplastic"/>
    <property type="match status" value="1"/>
</dbReference>
<dbReference type="InterPro" id="IPR006153">
    <property type="entry name" value="Cation/H_exchanger_TM"/>
</dbReference>